<dbReference type="InterPro" id="IPR041664">
    <property type="entry name" value="AAA_16"/>
</dbReference>
<keyword evidence="4" id="KW-0804">Transcription</keyword>
<dbReference type="PANTHER" id="PTHR35807">
    <property type="entry name" value="TRANSCRIPTIONAL REGULATOR REDD-RELATED"/>
    <property type="match status" value="1"/>
</dbReference>
<evidence type="ECO:0000256" key="6">
    <source>
        <dbReference type="SAM" id="MobiDB-lite"/>
    </source>
</evidence>
<proteinExistence type="inferred from homology"/>
<dbReference type="GO" id="GO:0000160">
    <property type="term" value="P:phosphorelay signal transduction system"/>
    <property type="evidence" value="ECO:0007669"/>
    <property type="project" value="InterPro"/>
</dbReference>
<dbReference type="Pfam" id="PF13191">
    <property type="entry name" value="AAA_16"/>
    <property type="match status" value="1"/>
</dbReference>
<dbReference type="AlphaFoldDB" id="A0A316TEQ3"/>
<comment type="caution">
    <text evidence="8">The sequence shown here is derived from an EMBL/GenBank/DDBJ whole genome shotgun (WGS) entry which is preliminary data.</text>
</comment>
<evidence type="ECO:0000313" key="9">
    <source>
        <dbReference type="Proteomes" id="UP000245507"/>
    </source>
</evidence>
<dbReference type="InterPro" id="IPR005158">
    <property type="entry name" value="BTAD"/>
</dbReference>
<dbReference type="InterPro" id="IPR016032">
    <property type="entry name" value="Sig_transdc_resp-reg_C-effctor"/>
</dbReference>
<dbReference type="InterPro" id="IPR027417">
    <property type="entry name" value="P-loop_NTPase"/>
</dbReference>
<keyword evidence="2" id="KW-0805">Transcription regulation</keyword>
<name>A0A316TEQ3_9ACTN</name>
<dbReference type="InterPro" id="IPR001867">
    <property type="entry name" value="OmpR/PhoB-type_DNA-bd"/>
</dbReference>
<dbReference type="GO" id="GO:0003677">
    <property type="term" value="F:DNA binding"/>
    <property type="evidence" value="ECO:0007669"/>
    <property type="project" value="UniProtKB-UniRule"/>
</dbReference>
<comment type="similarity">
    <text evidence="1">Belongs to the AfsR/DnrI/RedD regulatory family.</text>
</comment>
<dbReference type="Gene3D" id="3.40.50.300">
    <property type="entry name" value="P-loop containing nucleotide triphosphate hydrolases"/>
    <property type="match status" value="1"/>
</dbReference>
<protein>
    <recommendedName>
        <fullName evidence="7">OmpR/PhoB-type domain-containing protein</fullName>
    </recommendedName>
</protein>
<gene>
    <name evidence="8" type="ORF">DJ010_21145</name>
</gene>
<evidence type="ECO:0000256" key="5">
    <source>
        <dbReference type="PROSITE-ProRule" id="PRU01091"/>
    </source>
</evidence>
<sequence length="1104" mass="118791">MQVSVLGDLDVHVAGEPVDLGGRKPRALLGLLVAAEGRAVPVEQLIDQVWPEGPPARVEASLQSYVARLRRALEPDRDARRPADRLRTHVGGYALDVDEHAVDARRFVATVRAARARAGAEPDAAVAGLTEALALWRGTPYQGLDSPSLRAEATRLDELRAGAVADLWELRIRRGEHLEAVADLEQLTRLEPLRERLWALLALALYRSARQGDALAALRRAREHLADELGVDPGPELRRLEEAILRHDPELDVPAAAAAAPPATAAPPPAATPVPAQPPVLHGREAHLPRAAAALDDATRGRGRVVILSGEPGIGKTRLSDELTALATARGFRTGRGGWEADAVPALWGWTRAVHQLLGRTDVLDVGDDVDVASASFRQADALRDALGVDGGGAPSLLVLDDVHWADAGSLRLLRRIAADLATMPLVIVVAVRSDPAEISDAVADLLAALARVDPVRIELDGLSAADIGAWVSEQTARPVPEEVAAELARRTDGNPFYVTELVRLLVSEGALTDPTAAAWGQVPGGVRDVVRHRLSQLSDEAVALLRTAAVAGRSFDLAVVVRAGQSDDETAEAAIEAAQVRGLVGEEGPGRFRFSHALVRDALYEATPAPQRARLHALVAAAVEDVHAGRVHDHLHELAEHYRLAGPAHARSGWVFARQAAEAAAERSAYDEALRLYGEARRLQDGDPTVEAVEREPVLLGLTRALVRVGRPVEAWAPTRAAAESALARDDLAAAASALLTITDGTVWGWRVHPDYDDDAIALWRRVLDSPVHDELTRAHLTAALAAEHLTKPGAHAESTRLADEAVAAVRRTGGHGRKELAVLRLAQNALLRPDLLHHRIPLSDEIVERATRIGDPLSLASALSARAQNRAELGRLPDVLSDVTRAHELAERHRLSENRMITGWALALRKQMDEDFEAAEAAIGETEAFQATLAMSGNGIGLCQLAQLRDAQGRLPELEPMLRGLRDFHPALRELHQLALVRAGRLDELRALVGAWSEQPPLTWDYLWLVFATIRAEIWTALDDRAAATDLLADLTPYADRVAYSAPVGFRGSIRLTLGRLAACLGDVAGAREHLEASRGTHADLGLPRWVAMSEAELGRLT</sequence>
<feature type="domain" description="OmpR/PhoB-type" evidence="7">
    <location>
        <begin position="1"/>
        <end position="97"/>
    </location>
</feature>
<feature type="DNA-binding region" description="OmpR/PhoB-type" evidence="5">
    <location>
        <begin position="1"/>
        <end position="97"/>
    </location>
</feature>
<feature type="region of interest" description="Disordered" evidence="6">
    <location>
        <begin position="257"/>
        <end position="277"/>
    </location>
</feature>
<dbReference type="InterPro" id="IPR051677">
    <property type="entry name" value="AfsR-DnrI-RedD_regulator"/>
</dbReference>
<keyword evidence="3 5" id="KW-0238">DNA-binding</keyword>
<accession>A0A316TEQ3</accession>
<dbReference type="PANTHER" id="PTHR35807:SF1">
    <property type="entry name" value="TRANSCRIPTIONAL REGULATOR REDD"/>
    <property type="match status" value="1"/>
</dbReference>
<feature type="compositionally biased region" description="Pro residues" evidence="6">
    <location>
        <begin position="264"/>
        <end position="277"/>
    </location>
</feature>
<dbReference type="OrthoDB" id="134712at2"/>
<dbReference type="Proteomes" id="UP000245507">
    <property type="component" value="Unassembled WGS sequence"/>
</dbReference>
<dbReference type="CDD" id="cd15831">
    <property type="entry name" value="BTAD"/>
    <property type="match status" value="1"/>
</dbReference>
<evidence type="ECO:0000259" key="7">
    <source>
        <dbReference type="PROSITE" id="PS51755"/>
    </source>
</evidence>
<dbReference type="SUPFAM" id="SSF52540">
    <property type="entry name" value="P-loop containing nucleoside triphosphate hydrolases"/>
    <property type="match status" value="1"/>
</dbReference>
<dbReference type="Pfam" id="PF03704">
    <property type="entry name" value="BTAD"/>
    <property type="match status" value="1"/>
</dbReference>
<dbReference type="SMART" id="SM01043">
    <property type="entry name" value="BTAD"/>
    <property type="match status" value="1"/>
</dbReference>
<dbReference type="EMBL" id="QGDD01000013">
    <property type="protein sequence ID" value="PWN00962.1"/>
    <property type="molecule type" value="Genomic_DNA"/>
</dbReference>
<dbReference type="SUPFAM" id="SSF48452">
    <property type="entry name" value="TPR-like"/>
    <property type="match status" value="1"/>
</dbReference>
<dbReference type="SMART" id="SM00862">
    <property type="entry name" value="Trans_reg_C"/>
    <property type="match status" value="1"/>
</dbReference>
<dbReference type="Gene3D" id="1.10.10.10">
    <property type="entry name" value="Winged helix-like DNA-binding domain superfamily/Winged helix DNA-binding domain"/>
    <property type="match status" value="1"/>
</dbReference>
<evidence type="ECO:0000256" key="3">
    <source>
        <dbReference type="ARBA" id="ARBA00023125"/>
    </source>
</evidence>
<dbReference type="Pfam" id="PF00486">
    <property type="entry name" value="Trans_reg_C"/>
    <property type="match status" value="1"/>
</dbReference>
<dbReference type="RefSeq" id="WP_109697437.1">
    <property type="nucleotide sequence ID" value="NZ_QGDD01000013.1"/>
</dbReference>
<reference evidence="8 9" key="1">
    <citation type="submission" date="2018-05" db="EMBL/GenBank/DDBJ databases">
        <title>Nocardioides silvaticus genome.</title>
        <authorList>
            <person name="Li C."/>
            <person name="Wang G."/>
        </authorList>
    </citation>
    <scope>NUCLEOTIDE SEQUENCE [LARGE SCALE GENOMIC DNA]</scope>
    <source>
        <strain evidence="8 9">CCTCC AB 2018079</strain>
    </source>
</reference>
<organism evidence="8 9">
    <name type="scientific">Nocardioides silvaticus</name>
    <dbReference type="NCBI Taxonomy" id="2201891"/>
    <lineage>
        <taxon>Bacteria</taxon>
        <taxon>Bacillati</taxon>
        <taxon>Actinomycetota</taxon>
        <taxon>Actinomycetes</taxon>
        <taxon>Propionibacteriales</taxon>
        <taxon>Nocardioidaceae</taxon>
        <taxon>Nocardioides</taxon>
    </lineage>
</organism>
<dbReference type="SUPFAM" id="SSF46894">
    <property type="entry name" value="C-terminal effector domain of the bipartite response regulators"/>
    <property type="match status" value="1"/>
</dbReference>
<evidence type="ECO:0000256" key="2">
    <source>
        <dbReference type="ARBA" id="ARBA00023015"/>
    </source>
</evidence>
<dbReference type="InterPro" id="IPR011990">
    <property type="entry name" value="TPR-like_helical_dom_sf"/>
</dbReference>
<dbReference type="InterPro" id="IPR036388">
    <property type="entry name" value="WH-like_DNA-bd_sf"/>
</dbReference>
<evidence type="ECO:0000256" key="4">
    <source>
        <dbReference type="ARBA" id="ARBA00023163"/>
    </source>
</evidence>
<evidence type="ECO:0000256" key="1">
    <source>
        <dbReference type="ARBA" id="ARBA00005820"/>
    </source>
</evidence>
<dbReference type="Gene3D" id="1.25.40.10">
    <property type="entry name" value="Tetratricopeptide repeat domain"/>
    <property type="match status" value="1"/>
</dbReference>
<keyword evidence="9" id="KW-1185">Reference proteome</keyword>
<dbReference type="PROSITE" id="PS51755">
    <property type="entry name" value="OMPR_PHOB"/>
    <property type="match status" value="1"/>
</dbReference>
<evidence type="ECO:0000313" key="8">
    <source>
        <dbReference type="EMBL" id="PWN00962.1"/>
    </source>
</evidence>
<dbReference type="GO" id="GO:0006355">
    <property type="term" value="P:regulation of DNA-templated transcription"/>
    <property type="evidence" value="ECO:0007669"/>
    <property type="project" value="InterPro"/>
</dbReference>